<dbReference type="SMART" id="SM00198">
    <property type="entry name" value="SCP"/>
    <property type="match status" value="2"/>
</dbReference>
<gene>
    <name evidence="2" type="ORF">CYNAS_LOCUS3930</name>
</gene>
<name>A0AA36DTU0_CYLNA</name>
<reference evidence="2" key="1">
    <citation type="submission" date="2023-07" db="EMBL/GenBank/DDBJ databases">
        <authorList>
            <consortium name="CYATHOMIX"/>
        </authorList>
    </citation>
    <scope>NUCLEOTIDE SEQUENCE</scope>
    <source>
        <strain evidence="2">N/A</strain>
    </source>
</reference>
<feature type="domain" description="SCP" evidence="1">
    <location>
        <begin position="258"/>
        <end position="409"/>
    </location>
</feature>
<organism evidence="2 3">
    <name type="scientific">Cylicocyclus nassatus</name>
    <name type="common">Nematode worm</name>
    <dbReference type="NCBI Taxonomy" id="53992"/>
    <lineage>
        <taxon>Eukaryota</taxon>
        <taxon>Metazoa</taxon>
        <taxon>Ecdysozoa</taxon>
        <taxon>Nematoda</taxon>
        <taxon>Chromadorea</taxon>
        <taxon>Rhabditida</taxon>
        <taxon>Rhabditina</taxon>
        <taxon>Rhabditomorpha</taxon>
        <taxon>Strongyloidea</taxon>
        <taxon>Strongylidae</taxon>
        <taxon>Cylicocyclus</taxon>
    </lineage>
</organism>
<dbReference type="CDD" id="cd05380">
    <property type="entry name" value="CAP_euk"/>
    <property type="match status" value="2"/>
</dbReference>
<accession>A0AA36DTU0</accession>
<dbReference type="InterPro" id="IPR035940">
    <property type="entry name" value="CAP_sf"/>
</dbReference>
<protein>
    <recommendedName>
        <fullName evidence="1">SCP domain-containing protein</fullName>
    </recommendedName>
</protein>
<feature type="domain" description="SCP" evidence="1">
    <location>
        <begin position="55"/>
        <end position="204"/>
    </location>
</feature>
<dbReference type="PANTHER" id="PTHR10334">
    <property type="entry name" value="CYSTEINE-RICH SECRETORY PROTEIN-RELATED"/>
    <property type="match status" value="1"/>
</dbReference>
<dbReference type="AlphaFoldDB" id="A0AA36DTU0"/>
<evidence type="ECO:0000313" key="3">
    <source>
        <dbReference type="Proteomes" id="UP001176961"/>
    </source>
</evidence>
<dbReference type="PRINTS" id="PR00838">
    <property type="entry name" value="V5ALLERGEN"/>
</dbReference>
<dbReference type="Proteomes" id="UP001176961">
    <property type="component" value="Unassembled WGS sequence"/>
</dbReference>
<dbReference type="InterPro" id="IPR002413">
    <property type="entry name" value="V5_allergen-like"/>
</dbReference>
<dbReference type="Gene3D" id="3.40.33.10">
    <property type="entry name" value="CAP"/>
    <property type="match status" value="2"/>
</dbReference>
<comment type="caution">
    <text evidence="2">The sequence shown here is derived from an EMBL/GenBank/DDBJ whole genome shotgun (WGS) entry which is preliminary data.</text>
</comment>
<evidence type="ECO:0000313" key="2">
    <source>
        <dbReference type="EMBL" id="CAJ0591947.1"/>
    </source>
</evidence>
<dbReference type="InterPro" id="IPR001283">
    <property type="entry name" value="CRISP-related"/>
</dbReference>
<dbReference type="SUPFAM" id="SSF55797">
    <property type="entry name" value="PR-1-like"/>
    <property type="match status" value="2"/>
</dbReference>
<dbReference type="InterPro" id="IPR014044">
    <property type="entry name" value="CAP_dom"/>
</dbReference>
<feature type="non-terminal residue" evidence="2">
    <location>
        <position position="1"/>
    </location>
</feature>
<evidence type="ECO:0000259" key="1">
    <source>
        <dbReference type="SMART" id="SM00198"/>
    </source>
</evidence>
<dbReference type="Pfam" id="PF00188">
    <property type="entry name" value="CAP"/>
    <property type="match status" value="2"/>
</dbReference>
<sequence>GSFGCEVLRLVWAGRFCKKSPAPCTREIKILAAASTSKGQFSENRLSCNPTMNDTYRRIFLNFHNNKRLNVALGREPNLHGMLNSAREMYFLGWDCDLEDKAHIATDCPGFVPRYPNIAVNHMKMDYLGGTIADFISDLHEVLEHWWGKGRIVGVDSNNIYHSSMESFGKMVFSDTTKLGCSYRICFKGGQAWMNFICLYNAVPRENEPLWETGEPCTADLACTYPTSLCAGGICVIGDAEDDNSNNMCSNSPGMTDSIRHTFLNVHNLYRSRIARGLEKTAAGNKAPTARRMYRLKWNCELEKRAMDSAKKCSFGMAEQPKESLFYSTKITGRLTNLDKMRAAKKACRMFWDQLRQRAFVRANFWSDAYPNYANMAIGGNKHLGCAIYPCYTFTVISCHYFYKKRIYETKTVPLYEIGNPCDSCLSTCKDGLCP</sequence>
<dbReference type="EMBL" id="CATQJL010000001">
    <property type="protein sequence ID" value="CAJ0591947.1"/>
    <property type="molecule type" value="Genomic_DNA"/>
</dbReference>
<keyword evidence="3" id="KW-1185">Reference proteome</keyword>
<proteinExistence type="predicted"/>